<dbReference type="GO" id="GO:0006004">
    <property type="term" value="P:fucose metabolic process"/>
    <property type="evidence" value="ECO:0007669"/>
    <property type="project" value="UniProtKB-KW"/>
</dbReference>
<gene>
    <name evidence="8" type="ORF">ILEXP_LOCUS10377</name>
</gene>
<dbReference type="AlphaFoldDB" id="A0ABC8RD43"/>
<protein>
    <recommendedName>
        <fullName evidence="6">O-fucosyltransferase family protein</fullName>
    </recommendedName>
</protein>
<sequence>MEVVAVECWWIFRGDNVMVWVLVISKMMRRTGSEVLTMVVAMASSGRSDGGPSLDNRIEKEQGKEHRGRHARERNRERGEVGKARGRISKFSLPESNGGLNQQRTSICNAVAVAGYLNATIVIPHVHFHSIWRDPRKYEYEHGCRIRYDVDTGIQRRSKIWSISTTKFENIGNSKFEDIYDADYFVRTLENYVRVVDKIPGYIMERFDHNVSNVYNFRVKAWSSIQSNITGIPFSRSYLKKRA</sequence>
<evidence type="ECO:0000256" key="2">
    <source>
        <dbReference type="ARBA" id="ARBA00022676"/>
    </source>
</evidence>
<evidence type="ECO:0000256" key="5">
    <source>
        <dbReference type="ARBA" id="ARBA00023277"/>
    </source>
</evidence>
<dbReference type="PANTHER" id="PTHR31288">
    <property type="entry name" value="O-FUCOSYLTRANSFERASE FAMILY PROTEIN"/>
    <property type="match status" value="1"/>
</dbReference>
<keyword evidence="2" id="KW-0328">Glycosyltransferase</keyword>
<dbReference type="GO" id="GO:0016757">
    <property type="term" value="F:glycosyltransferase activity"/>
    <property type="evidence" value="ECO:0007669"/>
    <property type="project" value="UniProtKB-KW"/>
</dbReference>
<feature type="compositionally biased region" description="Basic and acidic residues" evidence="7">
    <location>
        <begin position="56"/>
        <end position="65"/>
    </location>
</feature>
<comment type="caution">
    <text evidence="8">The sequence shown here is derived from an EMBL/GenBank/DDBJ whole genome shotgun (WGS) entry which is preliminary data.</text>
</comment>
<evidence type="ECO:0000256" key="3">
    <source>
        <dbReference type="ARBA" id="ARBA00022679"/>
    </source>
</evidence>
<organism evidence="8 9">
    <name type="scientific">Ilex paraguariensis</name>
    <name type="common">yerba mate</name>
    <dbReference type="NCBI Taxonomy" id="185542"/>
    <lineage>
        <taxon>Eukaryota</taxon>
        <taxon>Viridiplantae</taxon>
        <taxon>Streptophyta</taxon>
        <taxon>Embryophyta</taxon>
        <taxon>Tracheophyta</taxon>
        <taxon>Spermatophyta</taxon>
        <taxon>Magnoliopsida</taxon>
        <taxon>eudicotyledons</taxon>
        <taxon>Gunneridae</taxon>
        <taxon>Pentapetalae</taxon>
        <taxon>asterids</taxon>
        <taxon>campanulids</taxon>
        <taxon>Aquifoliales</taxon>
        <taxon>Aquifoliaceae</taxon>
        <taxon>Ilex</taxon>
    </lineage>
</organism>
<feature type="region of interest" description="Disordered" evidence="7">
    <location>
        <begin position="45"/>
        <end position="83"/>
    </location>
</feature>
<dbReference type="Pfam" id="PF10250">
    <property type="entry name" value="O-FucT"/>
    <property type="match status" value="1"/>
</dbReference>
<dbReference type="InterPro" id="IPR019378">
    <property type="entry name" value="GDP-Fuc_O-FucTrfase"/>
</dbReference>
<accession>A0ABC8RD43</accession>
<comment type="similarity">
    <text evidence="1">Belongs to the glycosyltransferase GT106 family.</text>
</comment>
<evidence type="ECO:0000256" key="7">
    <source>
        <dbReference type="SAM" id="MobiDB-lite"/>
    </source>
</evidence>
<evidence type="ECO:0000313" key="8">
    <source>
        <dbReference type="EMBL" id="CAK9142687.1"/>
    </source>
</evidence>
<evidence type="ECO:0000256" key="4">
    <source>
        <dbReference type="ARBA" id="ARBA00023253"/>
    </source>
</evidence>
<keyword evidence="3" id="KW-0808">Transferase</keyword>
<dbReference type="PANTHER" id="PTHR31288:SF10">
    <property type="entry name" value="PROTEIN ESMERALDA 1"/>
    <property type="match status" value="1"/>
</dbReference>
<dbReference type="EMBL" id="CAUOFW020001247">
    <property type="protein sequence ID" value="CAK9142687.1"/>
    <property type="molecule type" value="Genomic_DNA"/>
</dbReference>
<evidence type="ECO:0000256" key="6">
    <source>
        <dbReference type="ARBA" id="ARBA00030350"/>
    </source>
</evidence>
<reference evidence="8 9" key="1">
    <citation type="submission" date="2024-02" db="EMBL/GenBank/DDBJ databases">
        <authorList>
            <person name="Vignale AGUSTIN F."/>
            <person name="Sosa J E."/>
            <person name="Modenutti C."/>
        </authorList>
    </citation>
    <scope>NUCLEOTIDE SEQUENCE [LARGE SCALE GENOMIC DNA]</scope>
</reference>
<keyword evidence="4" id="KW-0294">Fucose metabolism</keyword>
<keyword evidence="9" id="KW-1185">Reference proteome</keyword>
<dbReference type="InterPro" id="IPR024709">
    <property type="entry name" value="FucosylTrfase_pln"/>
</dbReference>
<proteinExistence type="inferred from homology"/>
<evidence type="ECO:0000256" key="1">
    <source>
        <dbReference type="ARBA" id="ARBA00007737"/>
    </source>
</evidence>
<evidence type="ECO:0000313" key="9">
    <source>
        <dbReference type="Proteomes" id="UP001642360"/>
    </source>
</evidence>
<name>A0ABC8RD43_9AQUA</name>
<dbReference type="Proteomes" id="UP001642360">
    <property type="component" value="Unassembled WGS sequence"/>
</dbReference>
<feature type="compositionally biased region" description="Basic and acidic residues" evidence="7">
    <location>
        <begin position="74"/>
        <end position="83"/>
    </location>
</feature>
<keyword evidence="5" id="KW-0119">Carbohydrate metabolism</keyword>